<comment type="cofactor">
    <cofactor evidence="1">
        <name>adenosylcob(III)alamin</name>
        <dbReference type="ChEBI" id="CHEBI:18408"/>
    </cofactor>
</comment>
<sequence>MGQRMVRILMAKFGRGYEAALMRLAAAFSEAGFEVIYTESEDPKAIVNAAIQEAVDHIGITTLPEARLEQFASVLELLKAHDAQDIGVTAGGFLDEALVPELKKMGVVEFFPKGTSHQELIQWARNHIHPIE</sequence>
<keyword evidence="8" id="KW-1185">Reference proteome</keyword>
<evidence type="ECO:0000256" key="3">
    <source>
        <dbReference type="ARBA" id="ARBA00022723"/>
    </source>
</evidence>
<evidence type="ECO:0000313" key="8">
    <source>
        <dbReference type="Proteomes" id="UP000276223"/>
    </source>
</evidence>
<protein>
    <submittedName>
        <fullName evidence="7">Methylmalonyl-CoA mutase C-terminal domain/subunit</fullName>
    </submittedName>
</protein>
<proteinExistence type="predicted"/>
<evidence type="ECO:0000256" key="5">
    <source>
        <dbReference type="ARBA" id="ARBA00023285"/>
    </source>
</evidence>
<evidence type="ECO:0000256" key="4">
    <source>
        <dbReference type="ARBA" id="ARBA00023235"/>
    </source>
</evidence>
<dbReference type="SUPFAM" id="SSF52242">
    <property type="entry name" value="Cobalamin (vitamin B12)-binding domain"/>
    <property type="match status" value="1"/>
</dbReference>
<dbReference type="InterPro" id="IPR006159">
    <property type="entry name" value="Acid_CoA_mut_C"/>
</dbReference>
<dbReference type="RefSeq" id="WP_123291030.1">
    <property type="nucleotide sequence ID" value="NZ_RJVA01000014.1"/>
</dbReference>
<dbReference type="Gene3D" id="3.40.50.280">
    <property type="entry name" value="Cobalamin-binding domain"/>
    <property type="match status" value="1"/>
</dbReference>
<organism evidence="7 8">
    <name type="scientific">Desulfosoma caldarium</name>
    <dbReference type="NCBI Taxonomy" id="610254"/>
    <lineage>
        <taxon>Bacteria</taxon>
        <taxon>Pseudomonadati</taxon>
        <taxon>Thermodesulfobacteriota</taxon>
        <taxon>Syntrophobacteria</taxon>
        <taxon>Syntrophobacterales</taxon>
        <taxon>Syntrophobacteraceae</taxon>
        <taxon>Desulfosoma</taxon>
    </lineage>
</organism>
<evidence type="ECO:0000313" key="7">
    <source>
        <dbReference type="EMBL" id="ROQ90685.1"/>
    </source>
</evidence>
<keyword evidence="2" id="KW-0846">Cobalamin</keyword>
<keyword evidence="3" id="KW-0479">Metal-binding</keyword>
<gene>
    <name evidence="7" type="ORF">EDC27_2568</name>
</gene>
<dbReference type="Proteomes" id="UP000276223">
    <property type="component" value="Unassembled WGS sequence"/>
</dbReference>
<evidence type="ECO:0000256" key="2">
    <source>
        <dbReference type="ARBA" id="ARBA00022628"/>
    </source>
</evidence>
<dbReference type="InterPro" id="IPR006158">
    <property type="entry name" value="Cobalamin-bd"/>
</dbReference>
<dbReference type="AlphaFoldDB" id="A0A3N1UHE3"/>
<feature type="domain" description="B12-binding" evidence="6">
    <location>
        <begin position="4"/>
        <end position="131"/>
    </location>
</feature>
<dbReference type="OrthoDB" id="5513312at2"/>
<reference evidence="7 8" key="1">
    <citation type="submission" date="2018-11" db="EMBL/GenBank/DDBJ databases">
        <title>Genomic Encyclopedia of Type Strains, Phase IV (KMG-IV): sequencing the most valuable type-strain genomes for metagenomic binning, comparative biology and taxonomic classification.</title>
        <authorList>
            <person name="Goeker M."/>
        </authorList>
    </citation>
    <scope>NUCLEOTIDE SEQUENCE [LARGE SCALE GENOMIC DNA]</scope>
    <source>
        <strain evidence="7 8">DSM 22027</strain>
    </source>
</reference>
<dbReference type="NCBIfam" id="TIGR00640">
    <property type="entry name" value="acid_CoA_mut_C"/>
    <property type="match status" value="1"/>
</dbReference>
<dbReference type="GO" id="GO:0031419">
    <property type="term" value="F:cobalamin binding"/>
    <property type="evidence" value="ECO:0007669"/>
    <property type="project" value="UniProtKB-KW"/>
</dbReference>
<dbReference type="PROSITE" id="PS51332">
    <property type="entry name" value="B12_BINDING"/>
    <property type="match status" value="1"/>
</dbReference>
<dbReference type="Pfam" id="PF02310">
    <property type="entry name" value="B12-binding"/>
    <property type="match status" value="1"/>
</dbReference>
<comment type="caution">
    <text evidence="7">The sequence shown here is derived from an EMBL/GenBank/DDBJ whole genome shotgun (WGS) entry which is preliminary data.</text>
</comment>
<evidence type="ECO:0000256" key="1">
    <source>
        <dbReference type="ARBA" id="ARBA00001922"/>
    </source>
</evidence>
<name>A0A3N1UHE3_9BACT</name>
<evidence type="ECO:0000259" key="6">
    <source>
        <dbReference type="PROSITE" id="PS51332"/>
    </source>
</evidence>
<accession>A0A3N1UHE3</accession>
<keyword evidence="4" id="KW-0413">Isomerase</keyword>
<dbReference type="EMBL" id="RJVA01000014">
    <property type="protein sequence ID" value="ROQ90685.1"/>
    <property type="molecule type" value="Genomic_DNA"/>
</dbReference>
<dbReference type="GO" id="GO:0016853">
    <property type="term" value="F:isomerase activity"/>
    <property type="evidence" value="ECO:0007669"/>
    <property type="project" value="UniProtKB-KW"/>
</dbReference>
<dbReference type="InterPro" id="IPR036724">
    <property type="entry name" value="Cobalamin-bd_sf"/>
</dbReference>
<dbReference type="GO" id="GO:0046872">
    <property type="term" value="F:metal ion binding"/>
    <property type="evidence" value="ECO:0007669"/>
    <property type="project" value="UniProtKB-KW"/>
</dbReference>
<keyword evidence="5" id="KW-0170">Cobalt</keyword>